<organism evidence="12 13">
    <name type="scientific">Acetobacter senegalensis</name>
    <dbReference type="NCBI Taxonomy" id="446692"/>
    <lineage>
        <taxon>Bacteria</taxon>
        <taxon>Pseudomonadati</taxon>
        <taxon>Pseudomonadota</taxon>
        <taxon>Alphaproteobacteria</taxon>
        <taxon>Acetobacterales</taxon>
        <taxon>Acetobacteraceae</taxon>
        <taxon>Acetobacter</taxon>
    </lineage>
</organism>
<gene>
    <name evidence="12" type="primary">hemD</name>
    <name evidence="12" type="ORF">ASN_346</name>
</gene>
<accession>A0A0U5ESQ2</accession>
<dbReference type="GO" id="GO:0006780">
    <property type="term" value="P:uroporphyrinogen III biosynthetic process"/>
    <property type="evidence" value="ECO:0007669"/>
    <property type="project" value="UniProtKB-UniRule"/>
</dbReference>
<dbReference type="InterPro" id="IPR003754">
    <property type="entry name" value="4pyrrol_synth_uPrphyn_synth"/>
</dbReference>
<sequence length="285" mass="29721">MTASSSRKKAARGRVPFNVETEEASLPEGTSGTNASYGLKKGEPEDVPARHSTGVIVTRPEPGLSETMAAVQAAGWRAYSSPSLEILPRIVPPLRRKIQAVVLTSGQAVPSAGQAVPLDTPVYAVGDRTAQRAQAAGFAHVVSAQGDAEALATLLRDALTPQAGLLLLLSGAGQGTGLAADLRQVGFRVVRRVAYEARPVHEMSAEVQRVLAAGQISHILFFSAESVRGWLKALPGSLLAQAAAATAIVMSEAAEDILRHAGWRDVRIAPHPNAAALLLALGACR</sequence>
<comment type="similarity">
    <text evidence="2 9">Belongs to the uroporphyrinogen-III synthase family.</text>
</comment>
<dbReference type="GO" id="GO:0004852">
    <property type="term" value="F:uroporphyrinogen-III synthase activity"/>
    <property type="evidence" value="ECO:0007669"/>
    <property type="project" value="UniProtKB-UniRule"/>
</dbReference>
<comment type="pathway">
    <text evidence="1 9">Porphyrin-containing compound metabolism; protoporphyrin-IX biosynthesis; coproporphyrinogen-III from 5-aminolevulinate: step 3/4.</text>
</comment>
<evidence type="ECO:0000256" key="9">
    <source>
        <dbReference type="RuleBase" id="RU366031"/>
    </source>
</evidence>
<feature type="domain" description="Tetrapyrrole biosynthesis uroporphyrinogen III synthase" evidence="11">
    <location>
        <begin position="67"/>
        <end position="278"/>
    </location>
</feature>
<dbReference type="RefSeq" id="WP_231948318.1">
    <property type="nucleotide sequence ID" value="NZ_LN606600.1"/>
</dbReference>
<dbReference type="GO" id="GO:0006782">
    <property type="term" value="P:protoporphyrinogen IX biosynthetic process"/>
    <property type="evidence" value="ECO:0007669"/>
    <property type="project" value="UniProtKB-UniRule"/>
</dbReference>
<feature type="region of interest" description="Disordered" evidence="10">
    <location>
        <begin position="1"/>
        <end position="51"/>
    </location>
</feature>
<dbReference type="Proteomes" id="UP000056109">
    <property type="component" value="Chromosome I"/>
</dbReference>
<dbReference type="Gene3D" id="3.40.50.10090">
    <property type="match status" value="2"/>
</dbReference>
<evidence type="ECO:0000256" key="10">
    <source>
        <dbReference type="SAM" id="MobiDB-lite"/>
    </source>
</evidence>
<dbReference type="EC" id="4.2.1.75" evidence="3 9"/>
<dbReference type="InterPro" id="IPR039793">
    <property type="entry name" value="UROS/Hem4"/>
</dbReference>
<proteinExistence type="inferred from homology"/>
<evidence type="ECO:0000256" key="3">
    <source>
        <dbReference type="ARBA" id="ARBA00013109"/>
    </source>
</evidence>
<feature type="compositionally biased region" description="Basic and acidic residues" evidence="10">
    <location>
        <begin position="40"/>
        <end position="49"/>
    </location>
</feature>
<evidence type="ECO:0000256" key="6">
    <source>
        <dbReference type="ARBA" id="ARBA00037589"/>
    </source>
</evidence>
<evidence type="ECO:0000256" key="5">
    <source>
        <dbReference type="ARBA" id="ARBA00023244"/>
    </source>
</evidence>
<name>A0A0U5ESQ2_9PROT</name>
<dbReference type="KEGG" id="asz:ASN_346"/>
<dbReference type="CDD" id="cd06578">
    <property type="entry name" value="HemD"/>
    <property type="match status" value="1"/>
</dbReference>
<dbReference type="InterPro" id="IPR036108">
    <property type="entry name" value="4pyrrol_syn_uPrphyn_synt_sf"/>
</dbReference>
<evidence type="ECO:0000256" key="8">
    <source>
        <dbReference type="ARBA" id="ARBA00048617"/>
    </source>
</evidence>
<evidence type="ECO:0000256" key="2">
    <source>
        <dbReference type="ARBA" id="ARBA00008133"/>
    </source>
</evidence>
<evidence type="ECO:0000313" key="13">
    <source>
        <dbReference type="Proteomes" id="UP000056109"/>
    </source>
</evidence>
<dbReference type="Pfam" id="PF02602">
    <property type="entry name" value="HEM4"/>
    <property type="match status" value="1"/>
</dbReference>
<dbReference type="PANTHER" id="PTHR38042:SF1">
    <property type="entry name" value="UROPORPHYRINOGEN-III SYNTHASE, CHLOROPLASTIC"/>
    <property type="match status" value="1"/>
</dbReference>
<keyword evidence="5 9" id="KW-0627">Porphyrin biosynthesis</keyword>
<evidence type="ECO:0000256" key="1">
    <source>
        <dbReference type="ARBA" id="ARBA00004772"/>
    </source>
</evidence>
<feature type="compositionally biased region" description="Basic residues" evidence="10">
    <location>
        <begin position="1"/>
        <end position="12"/>
    </location>
</feature>
<protein>
    <recommendedName>
        <fullName evidence="7 9">Uroporphyrinogen-III synthase</fullName>
        <ecNumber evidence="3 9">4.2.1.75</ecNumber>
    </recommendedName>
</protein>
<comment type="catalytic activity">
    <reaction evidence="8 9">
        <text>hydroxymethylbilane = uroporphyrinogen III + H2O</text>
        <dbReference type="Rhea" id="RHEA:18965"/>
        <dbReference type="ChEBI" id="CHEBI:15377"/>
        <dbReference type="ChEBI" id="CHEBI:57308"/>
        <dbReference type="ChEBI" id="CHEBI:57845"/>
        <dbReference type="EC" id="4.2.1.75"/>
    </reaction>
</comment>
<evidence type="ECO:0000259" key="11">
    <source>
        <dbReference type="Pfam" id="PF02602"/>
    </source>
</evidence>
<evidence type="ECO:0000313" key="12">
    <source>
        <dbReference type="EMBL" id="CEF39776.1"/>
    </source>
</evidence>
<evidence type="ECO:0000256" key="4">
    <source>
        <dbReference type="ARBA" id="ARBA00023239"/>
    </source>
</evidence>
<dbReference type="PATRIC" id="fig|446692.3.peg.292"/>
<dbReference type="SUPFAM" id="SSF69618">
    <property type="entry name" value="HemD-like"/>
    <property type="match status" value="1"/>
</dbReference>
<dbReference type="GeneID" id="34781559"/>
<keyword evidence="13" id="KW-1185">Reference proteome</keyword>
<dbReference type="UniPathway" id="UPA00251">
    <property type="reaction ID" value="UER00320"/>
</dbReference>
<dbReference type="PANTHER" id="PTHR38042">
    <property type="entry name" value="UROPORPHYRINOGEN-III SYNTHASE, CHLOROPLASTIC"/>
    <property type="match status" value="1"/>
</dbReference>
<dbReference type="AlphaFoldDB" id="A0A0U5ESQ2"/>
<comment type="function">
    <text evidence="6 9">Catalyzes cyclization of the linear tetrapyrrole, hydroxymethylbilane, to the macrocyclic uroporphyrinogen III.</text>
</comment>
<dbReference type="EMBL" id="LN606600">
    <property type="protein sequence ID" value="CEF39776.1"/>
    <property type="molecule type" value="Genomic_DNA"/>
</dbReference>
<reference evidence="13" key="1">
    <citation type="submission" date="2014-09" db="EMBL/GenBank/DDBJ databases">
        <authorList>
            <person name="Illeghems K.G."/>
        </authorList>
    </citation>
    <scope>NUCLEOTIDE SEQUENCE [LARGE SCALE GENOMIC DNA]</scope>
    <source>
        <strain evidence="13">108B</strain>
    </source>
</reference>
<keyword evidence="4 9" id="KW-0456">Lyase</keyword>
<evidence type="ECO:0000256" key="7">
    <source>
        <dbReference type="ARBA" id="ARBA00040167"/>
    </source>
</evidence>